<dbReference type="PIRSF" id="PIRSF006593">
    <property type="entry name" value="UCP006593"/>
    <property type="match status" value="1"/>
</dbReference>
<keyword evidence="3" id="KW-1185">Reference proteome</keyword>
<evidence type="ECO:0000313" key="3">
    <source>
        <dbReference type="Proteomes" id="UP000037175"/>
    </source>
</evidence>
<sequence length="296" mass="32667">MLVSAECIPCYLQQAINTLEKGEVPRAKWNELLKRLLPLISSLPDDKTPAENSTLVIHRLAEMLGGNDPFFKAKEESNKRALSYIKDLRGTIAGSEDPLFTALKISVAGNVVDLGLFDDFDLTQALEDALKFDFTINDYDRFKQDIAKAETVLIIGDNSGEIVFDRLLAEQLRAMHKEVFYGVKGGFILNDATIQDANTAGLPEVARVITNGNSYLGTVEKYCSEEFLTVFQNADTVISKGQANYESLEGTVLAGEKTYFLLKAKCPLVAKHLGVRYGAIVFKRNAVDSEQLTVNS</sequence>
<dbReference type="RefSeq" id="WP_052216565.1">
    <property type="nucleotide sequence ID" value="NZ_LGTE01000001.1"/>
</dbReference>
<reference evidence="3" key="1">
    <citation type="submission" date="2015-07" db="EMBL/GenBank/DDBJ databases">
        <title>Complete Genome of Thermincola ferriacetica strain Z-0001T.</title>
        <authorList>
            <person name="Lusk B."/>
            <person name="Badalamenti J.P."/>
            <person name="Parameswaran P."/>
            <person name="Bond D.R."/>
            <person name="Torres C.I."/>
        </authorList>
    </citation>
    <scope>NUCLEOTIDE SEQUENCE [LARGE SCALE GENOMIC DNA]</scope>
    <source>
        <strain evidence="3">Z-0001</strain>
    </source>
</reference>
<dbReference type="AlphaFoldDB" id="A0A0L6W768"/>
<evidence type="ECO:0000259" key="1">
    <source>
        <dbReference type="Pfam" id="PF01937"/>
    </source>
</evidence>
<dbReference type="SUPFAM" id="SSF111321">
    <property type="entry name" value="AF1104-like"/>
    <property type="match status" value="1"/>
</dbReference>
<evidence type="ECO:0000313" key="2">
    <source>
        <dbReference type="EMBL" id="KNZ71228.1"/>
    </source>
</evidence>
<name>A0A0L6W768_9FIRM</name>
<dbReference type="InterPro" id="IPR002791">
    <property type="entry name" value="ARMT1-like_metal-bd"/>
</dbReference>
<protein>
    <recommendedName>
        <fullName evidence="1">Damage-control phosphatase ARMT1-like metal-binding domain-containing protein</fullName>
    </recommendedName>
</protein>
<organism evidence="2 3">
    <name type="scientific">Thermincola ferriacetica</name>
    <dbReference type="NCBI Taxonomy" id="281456"/>
    <lineage>
        <taxon>Bacteria</taxon>
        <taxon>Bacillati</taxon>
        <taxon>Bacillota</taxon>
        <taxon>Clostridia</taxon>
        <taxon>Eubacteriales</taxon>
        <taxon>Thermincolaceae</taxon>
        <taxon>Thermincola</taxon>
    </lineage>
</organism>
<dbReference type="Gene3D" id="3.40.50.10880">
    <property type="entry name" value="Uncharacterised protein PF01937, DUF89, domain 3"/>
    <property type="match status" value="1"/>
</dbReference>
<dbReference type="Proteomes" id="UP000037175">
    <property type="component" value="Unassembled WGS sequence"/>
</dbReference>
<feature type="domain" description="Damage-control phosphatase ARMT1-like metal-binding" evidence="1">
    <location>
        <begin position="4"/>
        <end position="279"/>
    </location>
</feature>
<proteinExistence type="predicted"/>
<dbReference type="EMBL" id="LGTE01000001">
    <property type="protein sequence ID" value="KNZ71228.1"/>
    <property type="molecule type" value="Genomic_DNA"/>
</dbReference>
<gene>
    <name evidence="2" type="ORF">Tfer_0307</name>
</gene>
<dbReference type="Pfam" id="PF01937">
    <property type="entry name" value="ARMT1-like_dom"/>
    <property type="match status" value="1"/>
</dbReference>
<dbReference type="InterPro" id="IPR014444">
    <property type="entry name" value="PH1575-like"/>
</dbReference>
<dbReference type="InterPro" id="IPR036075">
    <property type="entry name" value="ARMT-1-like_metal-bd_sf"/>
</dbReference>
<accession>A0A0L6W768</accession>
<dbReference type="Gene3D" id="1.10.285.20">
    <property type="entry name" value="Uncharacterised protein PF01937, DUF89, domain 2"/>
    <property type="match status" value="1"/>
</dbReference>
<comment type="caution">
    <text evidence="2">The sequence shown here is derived from an EMBL/GenBank/DDBJ whole genome shotgun (WGS) entry which is preliminary data.</text>
</comment>